<sequence>MDNIILGLLLLDSRTIYQLRERIRKGMDLMYSSSMGSIQAAIKKLLNHGYISYEESVENGKYKKTYIITDSGKRCFFEWVNSPFEVQNIKNPELVKVYFMGFSDKTSRRNNIEKYLSHLTEKYHVLNAICEESQNVNITEENKDIIFYQFSAARYGRDFMKFNIEWYKKLINEMEDKK</sequence>
<gene>
    <name evidence="1" type="ORF">E5329_27670</name>
</gene>
<dbReference type="Proteomes" id="UP000304953">
    <property type="component" value="Unassembled WGS sequence"/>
</dbReference>
<reference evidence="1" key="1">
    <citation type="submission" date="2019-04" db="EMBL/GenBank/DDBJ databases">
        <title>Microbes associate with the intestines of laboratory mice.</title>
        <authorList>
            <person name="Navarre W."/>
            <person name="Wong E."/>
            <person name="Huang K."/>
            <person name="Tropini C."/>
            <person name="Ng K."/>
            <person name="Yu B."/>
        </authorList>
    </citation>
    <scope>NUCLEOTIDE SEQUENCE</scope>
    <source>
        <strain evidence="1">NM01_1-7b</strain>
    </source>
</reference>
<name>A0AC61RLV4_9FIRM</name>
<keyword evidence="2" id="KW-1185">Reference proteome</keyword>
<proteinExistence type="predicted"/>
<protein>
    <submittedName>
        <fullName evidence="1">PadR family transcriptional regulator</fullName>
    </submittedName>
</protein>
<organism evidence="1 2">
    <name type="scientific">Petralouisia muris</name>
    <dbReference type="NCBI Taxonomy" id="3032872"/>
    <lineage>
        <taxon>Bacteria</taxon>
        <taxon>Bacillati</taxon>
        <taxon>Bacillota</taxon>
        <taxon>Clostridia</taxon>
        <taxon>Lachnospirales</taxon>
        <taxon>Lachnospiraceae</taxon>
        <taxon>Petralouisia</taxon>
    </lineage>
</organism>
<evidence type="ECO:0000313" key="2">
    <source>
        <dbReference type="Proteomes" id="UP000304953"/>
    </source>
</evidence>
<evidence type="ECO:0000313" key="1">
    <source>
        <dbReference type="EMBL" id="TGY86933.1"/>
    </source>
</evidence>
<accession>A0AC61RLV4</accession>
<dbReference type="EMBL" id="SRYA01000136">
    <property type="protein sequence ID" value="TGY86933.1"/>
    <property type="molecule type" value="Genomic_DNA"/>
</dbReference>
<comment type="caution">
    <text evidence="1">The sequence shown here is derived from an EMBL/GenBank/DDBJ whole genome shotgun (WGS) entry which is preliminary data.</text>
</comment>